<name>A0ACC1SGP9_9HYPO</name>
<comment type="caution">
    <text evidence="1">The sequence shown here is derived from an EMBL/GenBank/DDBJ whole genome shotgun (WGS) entry which is preliminary data.</text>
</comment>
<sequence length="487" mass="54690">MTQTQDHNPPNAPTTKLSPEILHLIFGYFCAHCRGEYEWPFGVQQAAQDTLTLFNACLVSKYFRDIAQEILHHSFDPDCPRWLTPNPWEHRLEPFLRTVASRPDLARSVKAAFLRVPLVEALSFDEGRDVFDTCARSLGTSAYEIYQKEHLHLASDAAAIERAFFLREPAPENMEQKDFIPVVARELLTILASLLPSLAHLGIEEDDSIRKRFQFDISPATLKALEITTLPLKTFESDRGLGGLLSRSPELETLVTLVAPGSWPLPNMPSLKNLHLRSKRAISRWAIERCLSICTGNLSVFSYTAVDSDVATVVKYLEQARFHATLELLHLDLRPKPSAWNVKMIPSLKLFTNLKTLFIPANSLYGTSSKPSSYQSLVDILPPNIVTLTLLENSVPTPPHRMRDDLQSLVNAKPTLFLQLKEIRSNSQNICDERLTSTFKQVDVALIFQQLPTSSWSCTGQLLLESPLNSPATVPLILPSELSDEDL</sequence>
<gene>
    <name evidence="1" type="ORF">NM208_g5582</name>
</gene>
<reference evidence="1" key="1">
    <citation type="submission" date="2022-08" db="EMBL/GenBank/DDBJ databases">
        <title>Genome Sequence of Fusarium decemcellulare.</title>
        <authorList>
            <person name="Buettner E."/>
        </authorList>
    </citation>
    <scope>NUCLEOTIDE SEQUENCE</scope>
    <source>
        <strain evidence="1">Babe19</strain>
    </source>
</reference>
<protein>
    <submittedName>
        <fullName evidence="1">Uncharacterized protein</fullName>
    </submittedName>
</protein>
<accession>A0ACC1SGP9</accession>
<organism evidence="1 2">
    <name type="scientific">Fusarium decemcellulare</name>
    <dbReference type="NCBI Taxonomy" id="57161"/>
    <lineage>
        <taxon>Eukaryota</taxon>
        <taxon>Fungi</taxon>
        <taxon>Dikarya</taxon>
        <taxon>Ascomycota</taxon>
        <taxon>Pezizomycotina</taxon>
        <taxon>Sordariomycetes</taxon>
        <taxon>Hypocreomycetidae</taxon>
        <taxon>Hypocreales</taxon>
        <taxon>Nectriaceae</taxon>
        <taxon>Fusarium</taxon>
        <taxon>Fusarium decemcellulare species complex</taxon>
    </lineage>
</organism>
<keyword evidence="2" id="KW-1185">Reference proteome</keyword>
<evidence type="ECO:0000313" key="2">
    <source>
        <dbReference type="Proteomes" id="UP001148629"/>
    </source>
</evidence>
<dbReference type="EMBL" id="JANRMS010000473">
    <property type="protein sequence ID" value="KAJ3539205.1"/>
    <property type="molecule type" value="Genomic_DNA"/>
</dbReference>
<evidence type="ECO:0000313" key="1">
    <source>
        <dbReference type="EMBL" id="KAJ3539205.1"/>
    </source>
</evidence>
<dbReference type="Proteomes" id="UP001148629">
    <property type="component" value="Unassembled WGS sequence"/>
</dbReference>
<proteinExistence type="predicted"/>